<evidence type="ECO:0000256" key="3">
    <source>
        <dbReference type="ARBA" id="ARBA00022737"/>
    </source>
</evidence>
<protein>
    <recommendedName>
        <fullName evidence="7">Ran gtpase-activating protein</fullName>
    </recommendedName>
</protein>
<keyword evidence="3" id="KW-0677">Repeat</keyword>
<proteinExistence type="predicted"/>
<evidence type="ECO:0000256" key="2">
    <source>
        <dbReference type="ARBA" id="ARBA00022614"/>
    </source>
</evidence>
<dbReference type="Gene3D" id="3.80.10.10">
    <property type="entry name" value="Ribonuclease Inhibitor"/>
    <property type="match status" value="1"/>
</dbReference>
<accession>A0ABM1YE67</accession>
<evidence type="ECO:0000313" key="6">
    <source>
        <dbReference type="Proteomes" id="UP000069940"/>
    </source>
</evidence>
<name>A0ABM1YE67_AEDAL</name>
<feature type="region of interest" description="Disordered" evidence="4">
    <location>
        <begin position="347"/>
        <end position="412"/>
    </location>
</feature>
<reference evidence="5" key="2">
    <citation type="submission" date="2025-05" db="UniProtKB">
        <authorList>
            <consortium name="EnsemblMetazoa"/>
        </authorList>
    </citation>
    <scope>IDENTIFICATION</scope>
    <source>
        <strain evidence="5">Foshan</strain>
    </source>
</reference>
<dbReference type="Proteomes" id="UP000069940">
    <property type="component" value="Unassembled WGS sequence"/>
</dbReference>
<dbReference type="Gene3D" id="1.25.40.200">
    <property type="entry name" value="Ran-GTPase activating protein 1, C-terminal domain"/>
    <property type="match status" value="1"/>
</dbReference>
<evidence type="ECO:0008006" key="7">
    <source>
        <dbReference type="Google" id="ProtNLM"/>
    </source>
</evidence>
<dbReference type="Pfam" id="PF13516">
    <property type="entry name" value="LRR_6"/>
    <property type="match status" value="2"/>
</dbReference>
<organism evidence="5 6">
    <name type="scientific">Aedes albopictus</name>
    <name type="common">Asian tiger mosquito</name>
    <name type="synonym">Stegomyia albopicta</name>
    <dbReference type="NCBI Taxonomy" id="7160"/>
    <lineage>
        <taxon>Eukaryota</taxon>
        <taxon>Metazoa</taxon>
        <taxon>Ecdysozoa</taxon>
        <taxon>Arthropoda</taxon>
        <taxon>Hexapoda</taxon>
        <taxon>Insecta</taxon>
        <taxon>Pterygota</taxon>
        <taxon>Neoptera</taxon>
        <taxon>Endopterygota</taxon>
        <taxon>Diptera</taxon>
        <taxon>Nematocera</taxon>
        <taxon>Culicoidea</taxon>
        <taxon>Culicidae</taxon>
        <taxon>Culicinae</taxon>
        <taxon>Aedini</taxon>
        <taxon>Aedes</taxon>
        <taxon>Stegomyia</taxon>
    </lineage>
</organism>
<feature type="compositionally biased region" description="Acidic residues" evidence="4">
    <location>
        <begin position="356"/>
        <end position="406"/>
    </location>
</feature>
<dbReference type="PANTHER" id="PTHR24113">
    <property type="entry name" value="RAN GTPASE-ACTIVATING PROTEIN 1"/>
    <property type="match status" value="1"/>
</dbReference>
<dbReference type="CDD" id="cd00116">
    <property type="entry name" value="LRR_RI"/>
    <property type="match status" value="1"/>
</dbReference>
<keyword evidence="2" id="KW-0433">Leucine-rich repeat</keyword>
<evidence type="ECO:0000256" key="1">
    <source>
        <dbReference type="ARBA" id="ARBA00022468"/>
    </source>
</evidence>
<evidence type="ECO:0000256" key="4">
    <source>
        <dbReference type="SAM" id="MobiDB-lite"/>
    </source>
</evidence>
<dbReference type="InterPro" id="IPR001611">
    <property type="entry name" value="Leu-rich_rpt"/>
</dbReference>
<dbReference type="RefSeq" id="XP_019544873.3">
    <property type="nucleotide sequence ID" value="XM_019689328.3"/>
</dbReference>
<sequence length="584" mass="64176">MSSFNLATITSALDEAPVKTGVSFLGKALKWETEAGAKELIDAIDACTGLHFLNLEGNTLGVEAAKGIAKALEKHPELKEALWKDLFTGRMKTEIPLALKAMGEGMIVAGAQLTVLDCSDNALGPNGMTGLVDLLQSPTCYTLQELKLNNCGLGIGGGKMLSKALLRCHSASSDLGKPLSLKVFIAGRNRLENDGAKALADVFETVKTLEHVEMPQNGIYHVGITALSEAFKQNANLKVLNLNDNTIGPKGAAALADAFYDLQCLREINFGDCLLKTKGAMLLGEALQEAHTDIEVLNFGFNEIGPEGGFAIANATYNKDNLKTLILDGNQFGYECREQLKETLTQYDRLEALGPLDEDDSEGEEEDDEDEEDVEEEEEEDDENEECEDSEAEDESDEAGESDQADQDGFLQSPNVTAAPAIRNILTENNNASTIDLDQSLPNTVEAYCQTHYPSETMFNSLEEPNKSEAFKRYLKSLPDEDYLVYLAFTILKLSEISEKSQEALEVSEALFADAYEYAKANNRLKSLRDFLLVQLGLLKCEDRSFRPAYNTQGCRHALKNAIRKNIVPEEEQGYFKVFLEHRG</sequence>
<keyword evidence="6" id="KW-1185">Reference proteome</keyword>
<dbReference type="InterPro" id="IPR027038">
    <property type="entry name" value="RanGap"/>
</dbReference>
<dbReference type="InterPro" id="IPR032675">
    <property type="entry name" value="LRR_dom_sf"/>
</dbReference>
<dbReference type="SMART" id="SM00368">
    <property type="entry name" value="LRR_RI"/>
    <property type="match status" value="7"/>
</dbReference>
<dbReference type="EnsemblMetazoa" id="AALFPA23_008334.R11246">
    <property type="protein sequence ID" value="AALFPA23_008334.P11246"/>
    <property type="gene ID" value="AALFPA23_008334"/>
</dbReference>
<reference evidence="6" key="1">
    <citation type="journal article" date="2015" name="Proc. Natl. Acad. Sci. U.S.A.">
        <title>Genome sequence of the Asian Tiger mosquito, Aedes albopictus, reveals insights into its biology, genetics, and evolution.</title>
        <authorList>
            <person name="Chen X.G."/>
            <person name="Jiang X."/>
            <person name="Gu J."/>
            <person name="Xu M."/>
            <person name="Wu Y."/>
            <person name="Deng Y."/>
            <person name="Zhang C."/>
            <person name="Bonizzoni M."/>
            <person name="Dermauw W."/>
            <person name="Vontas J."/>
            <person name="Armbruster P."/>
            <person name="Huang X."/>
            <person name="Yang Y."/>
            <person name="Zhang H."/>
            <person name="He W."/>
            <person name="Peng H."/>
            <person name="Liu Y."/>
            <person name="Wu K."/>
            <person name="Chen J."/>
            <person name="Lirakis M."/>
            <person name="Topalis P."/>
            <person name="Van Leeuwen T."/>
            <person name="Hall A.B."/>
            <person name="Jiang X."/>
            <person name="Thorpe C."/>
            <person name="Mueller R.L."/>
            <person name="Sun C."/>
            <person name="Waterhouse R.M."/>
            <person name="Yan G."/>
            <person name="Tu Z.J."/>
            <person name="Fang X."/>
            <person name="James A.A."/>
        </authorList>
    </citation>
    <scope>NUCLEOTIDE SEQUENCE [LARGE SCALE GENOMIC DNA]</scope>
    <source>
        <strain evidence="6">Foshan</strain>
    </source>
</reference>
<keyword evidence="1" id="KW-0343">GTPase activation</keyword>
<dbReference type="GeneID" id="109415452"/>
<dbReference type="SUPFAM" id="SSF52047">
    <property type="entry name" value="RNI-like"/>
    <property type="match status" value="1"/>
</dbReference>
<dbReference type="InterPro" id="IPR036720">
    <property type="entry name" value="RanGAP1_C_sf"/>
</dbReference>
<evidence type="ECO:0000313" key="5">
    <source>
        <dbReference type="EnsemblMetazoa" id="AALFPA23_008334.P11246"/>
    </source>
</evidence>
<dbReference type="PANTHER" id="PTHR24113:SF12">
    <property type="entry name" value="RAN GTPASE-ACTIVATING PROTEIN 1"/>
    <property type="match status" value="1"/>
</dbReference>
<dbReference type="SUPFAM" id="SSF69099">
    <property type="entry name" value="Ran-GTPase activating protein 1 (RanGAP1), C-terminal domain"/>
    <property type="match status" value="1"/>
</dbReference>